<protein>
    <recommendedName>
        <fullName evidence="4">Aromatic amino acid beta-eliminating lyase/threonine aldolase domain-containing protein</fullName>
    </recommendedName>
</protein>
<dbReference type="GO" id="GO:0006545">
    <property type="term" value="P:glycine biosynthetic process"/>
    <property type="evidence" value="ECO:0007669"/>
    <property type="project" value="TreeGrafter"/>
</dbReference>
<dbReference type="SUPFAM" id="SSF53383">
    <property type="entry name" value="PLP-dependent transferases"/>
    <property type="match status" value="1"/>
</dbReference>
<evidence type="ECO:0000259" key="4">
    <source>
        <dbReference type="Pfam" id="PF01212"/>
    </source>
</evidence>
<accession>X1GV05</accession>
<evidence type="ECO:0000256" key="3">
    <source>
        <dbReference type="ARBA" id="ARBA00022898"/>
    </source>
</evidence>
<organism evidence="5">
    <name type="scientific">marine sediment metagenome</name>
    <dbReference type="NCBI Taxonomy" id="412755"/>
    <lineage>
        <taxon>unclassified sequences</taxon>
        <taxon>metagenomes</taxon>
        <taxon>ecological metagenomes</taxon>
    </lineage>
</organism>
<name>X1GV05_9ZZZZ</name>
<proteinExistence type="inferred from homology"/>
<dbReference type="GO" id="GO:0005829">
    <property type="term" value="C:cytosol"/>
    <property type="evidence" value="ECO:0007669"/>
    <property type="project" value="TreeGrafter"/>
</dbReference>
<evidence type="ECO:0000256" key="1">
    <source>
        <dbReference type="ARBA" id="ARBA00001933"/>
    </source>
</evidence>
<comment type="caution">
    <text evidence="5">The sequence shown here is derived from an EMBL/GenBank/DDBJ whole genome shotgun (WGS) entry which is preliminary data.</text>
</comment>
<comment type="similarity">
    <text evidence="2">Belongs to the threonine aldolase family.</text>
</comment>
<dbReference type="EMBL" id="BARU01017761">
    <property type="protein sequence ID" value="GAH61761.1"/>
    <property type="molecule type" value="Genomic_DNA"/>
</dbReference>
<dbReference type="PANTHER" id="PTHR48097">
    <property type="entry name" value="L-THREONINE ALDOLASE-RELATED"/>
    <property type="match status" value="1"/>
</dbReference>
<dbReference type="InterPro" id="IPR015424">
    <property type="entry name" value="PyrdxlP-dep_Trfase"/>
</dbReference>
<keyword evidence="3" id="KW-0663">Pyridoxal phosphate</keyword>
<dbReference type="Gene3D" id="3.40.640.10">
    <property type="entry name" value="Type I PLP-dependent aspartate aminotransferase-like (Major domain)"/>
    <property type="match status" value="1"/>
</dbReference>
<evidence type="ECO:0000256" key="2">
    <source>
        <dbReference type="ARBA" id="ARBA00006966"/>
    </source>
</evidence>
<dbReference type="GO" id="GO:0006567">
    <property type="term" value="P:L-threonine catabolic process"/>
    <property type="evidence" value="ECO:0007669"/>
    <property type="project" value="TreeGrafter"/>
</dbReference>
<dbReference type="InterPro" id="IPR015421">
    <property type="entry name" value="PyrdxlP-dep_Trfase_major"/>
</dbReference>
<dbReference type="AlphaFoldDB" id="X1GV05"/>
<comment type="cofactor">
    <cofactor evidence="1">
        <name>pyridoxal 5'-phosphate</name>
        <dbReference type="ChEBI" id="CHEBI:597326"/>
    </cofactor>
</comment>
<dbReference type="GO" id="GO:0008732">
    <property type="term" value="F:L-allo-threonine aldolase activity"/>
    <property type="evidence" value="ECO:0007669"/>
    <property type="project" value="TreeGrafter"/>
</dbReference>
<feature type="non-terminal residue" evidence="5">
    <location>
        <position position="63"/>
    </location>
</feature>
<dbReference type="Pfam" id="PF01212">
    <property type="entry name" value="Beta_elim_lyase"/>
    <property type="match status" value="1"/>
</dbReference>
<reference evidence="5" key="1">
    <citation type="journal article" date="2014" name="Front. Microbiol.">
        <title>High frequency of phylogenetically diverse reductive dehalogenase-homologous genes in deep subseafloor sedimentary metagenomes.</title>
        <authorList>
            <person name="Kawai M."/>
            <person name="Futagami T."/>
            <person name="Toyoda A."/>
            <person name="Takaki Y."/>
            <person name="Nishi S."/>
            <person name="Hori S."/>
            <person name="Arai W."/>
            <person name="Tsubouchi T."/>
            <person name="Morono Y."/>
            <person name="Uchiyama I."/>
            <person name="Ito T."/>
            <person name="Fujiyama A."/>
            <person name="Inagaki F."/>
            <person name="Takami H."/>
        </authorList>
    </citation>
    <scope>NUCLEOTIDE SEQUENCE</scope>
    <source>
        <strain evidence="5">Expedition CK06-06</strain>
    </source>
</reference>
<dbReference type="InterPro" id="IPR001597">
    <property type="entry name" value="ArAA_b-elim_lyase/Thr_aldolase"/>
</dbReference>
<feature type="domain" description="Aromatic amino acid beta-eliminating lyase/threonine aldolase" evidence="4">
    <location>
        <begin position="5"/>
        <end position="63"/>
    </location>
</feature>
<gene>
    <name evidence="5" type="ORF">S03H2_29419</name>
</gene>
<sequence>MRFIDLRSDTVTEPTPAMLKSMMGAAVGDDVYGDDPTVNKLQEIAAKKLGKEASLFVPSGTFG</sequence>
<dbReference type="PANTHER" id="PTHR48097:SF9">
    <property type="entry name" value="L-THREONINE ALDOLASE"/>
    <property type="match status" value="1"/>
</dbReference>
<evidence type="ECO:0000313" key="5">
    <source>
        <dbReference type="EMBL" id="GAH61761.1"/>
    </source>
</evidence>